<sequence>MGEQGAWSISLNPVVLCPRIKNNILFFYLNYILLAALIFFISMLATFLNPKTIILSIGLAAAWFVVLKATAEDKKFGPITITRKNATFLMIILSGVAAFFIMKDVFFITLGSGSGISLIHAIFRDGAKERIEETTSEPQQLEDTEPQQDLEHDFA</sequence>
<dbReference type="Pfam" id="PF03208">
    <property type="entry name" value="PRA1"/>
    <property type="match status" value="1"/>
</dbReference>
<feature type="transmembrane region" description="Helical" evidence="5">
    <location>
        <begin position="53"/>
        <end position="71"/>
    </location>
</feature>
<accession>A0A7S4UQU6</accession>
<evidence type="ECO:0000256" key="4">
    <source>
        <dbReference type="ARBA" id="ARBA00023136"/>
    </source>
</evidence>
<dbReference type="EMBL" id="HBNS01003905">
    <property type="protein sequence ID" value="CAE4584361.1"/>
    <property type="molecule type" value="Transcribed_RNA"/>
</dbReference>
<comment type="subcellular location">
    <subcellularLocation>
        <location evidence="1 5">Membrane</location>
        <topology evidence="1 5">Multi-pass membrane protein</topology>
    </subcellularLocation>
</comment>
<comment type="similarity">
    <text evidence="5">Belongs to the PRA1 family.</text>
</comment>
<dbReference type="AlphaFoldDB" id="A0A7S4UQU6"/>
<evidence type="ECO:0000313" key="7">
    <source>
        <dbReference type="EMBL" id="CAE4584361.1"/>
    </source>
</evidence>
<keyword evidence="4 5" id="KW-0472">Membrane</keyword>
<evidence type="ECO:0000256" key="1">
    <source>
        <dbReference type="ARBA" id="ARBA00004141"/>
    </source>
</evidence>
<dbReference type="InterPro" id="IPR004895">
    <property type="entry name" value="Prenylated_rab_accept_PRA1"/>
</dbReference>
<keyword evidence="2 5" id="KW-0812">Transmembrane</keyword>
<evidence type="ECO:0000256" key="2">
    <source>
        <dbReference type="ARBA" id="ARBA00022692"/>
    </source>
</evidence>
<evidence type="ECO:0000256" key="6">
    <source>
        <dbReference type="SAM" id="MobiDB-lite"/>
    </source>
</evidence>
<keyword evidence="3 5" id="KW-1133">Transmembrane helix</keyword>
<protein>
    <recommendedName>
        <fullName evidence="5">PRA1 family protein</fullName>
    </recommendedName>
</protein>
<name>A0A7S4UQU6_9STRA</name>
<reference evidence="7" key="1">
    <citation type="submission" date="2021-01" db="EMBL/GenBank/DDBJ databases">
        <authorList>
            <person name="Corre E."/>
            <person name="Pelletier E."/>
            <person name="Niang G."/>
            <person name="Scheremetjew M."/>
            <person name="Finn R."/>
            <person name="Kale V."/>
            <person name="Holt S."/>
            <person name="Cochrane G."/>
            <person name="Meng A."/>
            <person name="Brown T."/>
            <person name="Cohen L."/>
        </authorList>
    </citation>
    <scope>NUCLEOTIDE SEQUENCE</scope>
    <source>
        <strain evidence="7">GSO104</strain>
    </source>
</reference>
<feature type="transmembrane region" description="Helical" evidence="5">
    <location>
        <begin position="83"/>
        <end position="100"/>
    </location>
</feature>
<proteinExistence type="inferred from homology"/>
<dbReference type="GO" id="GO:0016020">
    <property type="term" value="C:membrane"/>
    <property type="evidence" value="ECO:0007669"/>
    <property type="project" value="UniProtKB-SubCell"/>
</dbReference>
<feature type="transmembrane region" description="Helical" evidence="5">
    <location>
        <begin position="25"/>
        <end position="47"/>
    </location>
</feature>
<evidence type="ECO:0000256" key="5">
    <source>
        <dbReference type="RuleBase" id="RU363107"/>
    </source>
</evidence>
<feature type="region of interest" description="Disordered" evidence="6">
    <location>
        <begin position="131"/>
        <end position="155"/>
    </location>
</feature>
<evidence type="ECO:0000256" key="3">
    <source>
        <dbReference type="ARBA" id="ARBA00022989"/>
    </source>
</evidence>
<organism evidence="7">
    <name type="scientific">Ditylum brightwellii</name>
    <dbReference type="NCBI Taxonomy" id="49249"/>
    <lineage>
        <taxon>Eukaryota</taxon>
        <taxon>Sar</taxon>
        <taxon>Stramenopiles</taxon>
        <taxon>Ochrophyta</taxon>
        <taxon>Bacillariophyta</taxon>
        <taxon>Mediophyceae</taxon>
        <taxon>Lithodesmiophycidae</taxon>
        <taxon>Lithodesmiales</taxon>
        <taxon>Lithodesmiaceae</taxon>
        <taxon>Ditylum</taxon>
    </lineage>
</organism>
<gene>
    <name evidence="7" type="ORF">DBRI00130_LOCUS3170</name>
</gene>